<keyword evidence="8" id="KW-0804">Transcription</keyword>
<dbReference type="PANTHER" id="PTHR47428">
    <property type="entry name" value="REGULATORY PROTEIN MIG1-RELATED"/>
    <property type="match status" value="1"/>
</dbReference>
<protein>
    <recommendedName>
        <fullName evidence="12">C2H2-type domain-containing protein</fullName>
    </recommendedName>
</protein>
<evidence type="ECO:0000313" key="14">
    <source>
        <dbReference type="Proteomes" id="UP000078561"/>
    </source>
</evidence>
<dbReference type="AlphaFoldDB" id="A0A163JU65"/>
<feature type="compositionally biased region" description="Low complexity" evidence="11">
    <location>
        <begin position="167"/>
        <end position="188"/>
    </location>
</feature>
<keyword evidence="14" id="KW-1185">Reference proteome</keyword>
<dbReference type="FunFam" id="3.30.160.60:FF:000624">
    <property type="entry name" value="zinc finger protein 697"/>
    <property type="match status" value="1"/>
</dbReference>
<evidence type="ECO:0000259" key="12">
    <source>
        <dbReference type="PROSITE" id="PS50157"/>
    </source>
</evidence>
<evidence type="ECO:0000256" key="8">
    <source>
        <dbReference type="ARBA" id="ARBA00023163"/>
    </source>
</evidence>
<keyword evidence="9" id="KW-0539">Nucleus</keyword>
<feature type="compositionally biased region" description="Polar residues" evidence="11">
    <location>
        <begin position="157"/>
        <end position="166"/>
    </location>
</feature>
<sequence length="342" mass="38487">MPNASSLAMLMNPACSLYERPQCQELLRDPSLKTTLTNQTDHQRPYQCEFCQKSFYRLEHKVRHVRTHTGEKPHACSFPQCEKRFARSDELSRHVKVHTSPPTVLLQRRRKIRRFNLSGKPRTADEEEAYAKQQQHCSILRFVQPAAAATITTTPTSLSNSTHHPVSTTSTRKTSSSSRSSPYRQSTTANLHHCPSPKCYKSFWRRGQLMRHIEKQHGVTMTPEELDDYDLTLRHMEPTPSPVMTACHSPSFSSSSSTTSSDRSVSASPPPPSMKPQTPLVPLVMDNNSALQQQVNWIDPSSPSPVFLHSHPISSSSPSSITSPYTPYSKLPSIHHLLNPSL</sequence>
<feature type="domain" description="C2H2-type" evidence="12">
    <location>
        <begin position="46"/>
        <end position="73"/>
    </location>
</feature>
<feature type="region of interest" description="Disordered" evidence="11">
    <location>
        <begin position="153"/>
        <end position="191"/>
    </location>
</feature>
<dbReference type="InterPro" id="IPR013087">
    <property type="entry name" value="Znf_C2H2_type"/>
</dbReference>
<evidence type="ECO:0000256" key="6">
    <source>
        <dbReference type="ARBA" id="ARBA00023015"/>
    </source>
</evidence>
<dbReference type="GO" id="GO:0008270">
    <property type="term" value="F:zinc ion binding"/>
    <property type="evidence" value="ECO:0007669"/>
    <property type="project" value="UniProtKB-KW"/>
</dbReference>
<dbReference type="Pfam" id="PF00096">
    <property type="entry name" value="zf-C2H2"/>
    <property type="match status" value="1"/>
</dbReference>
<keyword evidence="2" id="KW-0479">Metal-binding</keyword>
<keyword evidence="6" id="KW-0805">Transcription regulation</keyword>
<dbReference type="Gene3D" id="3.30.160.60">
    <property type="entry name" value="Classic Zinc Finger"/>
    <property type="match status" value="2"/>
</dbReference>
<dbReference type="InterPro" id="IPR036236">
    <property type="entry name" value="Znf_C2H2_sf"/>
</dbReference>
<evidence type="ECO:0000313" key="13">
    <source>
        <dbReference type="EMBL" id="SAM02023.1"/>
    </source>
</evidence>
<keyword evidence="4 10" id="KW-0863">Zinc-finger</keyword>
<dbReference type="SMART" id="SM00355">
    <property type="entry name" value="ZnF_C2H2"/>
    <property type="match status" value="3"/>
</dbReference>
<dbReference type="FunFam" id="3.30.160.60:FF:000045">
    <property type="entry name" value="ZFP69 zinc finger protein B"/>
    <property type="match status" value="1"/>
</dbReference>
<proteinExistence type="predicted"/>
<comment type="subcellular location">
    <subcellularLocation>
        <location evidence="1">Nucleus</location>
    </subcellularLocation>
</comment>
<dbReference type="PROSITE" id="PS00028">
    <property type="entry name" value="ZINC_FINGER_C2H2_1"/>
    <property type="match status" value="3"/>
</dbReference>
<feature type="compositionally biased region" description="Low complexity" evidence="11">
    <location>
        <begin position="249"/>
        <end position="267"/>
    </location>
</feature>
<feature type="domain" description="C2H2-type" evidence="12">
    <location>
        <begin position="192"/>
        <end position="217"/>
    </location>
</feature>
<reference evidence="13" key="1">
    <citation type="submission" date="2016-04" db="EMBL/GenBank/DDBJ databases">
        <authorList>
            <person name="Evans L.H."/>
            <person name="Alamgir A."/>
            <person name="Owens N."/>
            <person name="Weber N.D."/>
            <person name="Virtaneva K."/>
            <person name="Barbian K."/>
            <person name="Babar A."/>
            <person name="Rosenke K."/>
        </authorList>
    </citation>
    <scope>NUCLEOTIDE SEQUENCE [LARGE SCALE GENOMIC DNA]</scope>
    <source>
        <strain evidence="13">CBS 101.48</strain>
    </source>
</reference>
<name>A0A163JU65_ABSGL</name>
<evidence type="ECO:0000256" key="3">
    <source>
        <dbReference type="ARBA" id="ARBA00022737"/>
    </source>
</evidence>
<dbReference type="STRING" id="4829.A0A163JU65"/>
<evidence type="ECO:0000256" key="9">
    <source>
        <dbReference type="ARBA" id="ARBA00023242"/>
    </source>
</evidence>
<evidence type="ECO:0000256" key="5">
    <source>
        <dbReference type="ARBA" id="ARBA00022833"/>
    </source>
</evidence>
<feature type="region of interest" description="Disordered" evidence="11">
    <location>
        <begin position="239"/>
        <end position="281"/>
    </location>
</feature>
<dbReference type="GO" id="GO:0005737">
    <property type="term" value="C:cytoplasm"/>
    <property type="evidence" value="ECO:0007669"/>
    <property type="project" value="TreeGrafter"/>
</dbReference>
<dbReference type="InterPro" id="IPR051007">
    <property type="entry name" value="creA/MIG_C2H2-ZnF"/>
</dbReference>
<dbReference type="InParanoid" id="A0A163JU65"/>
<dbReference type="GO" id="GO:0000433">
    <property type="term" value="P:carbon catabolite repression of transcription from RNA polymerase II promoter by glucose"/>
    <property type="evidence" value="ECO:0007669"/>
    <property type="project" value="TreeGrafter"/>
</dbReference>
<evidence type="ECO:0000256" key="7">
    <source>
        <dbReference type="ARBA" id="ARBA00023125"/>
    </source>
</evidence>
<evidence type="ECO:0000256" key="11">
    <source>
        <dbReference type="SAM" id="MobiDB-lite"/>
    </source>
</evidence>
<dbReference type="GO" id="GO:0005634">
    <property type="term" value="C:nucleus"/>
    <property type="evidence" value="ECO:0007669"/>
    <property type="project" value="UniProtKB-SubCell"/>
</dbReference>
<accession>A0A163JU65</accession>
<gene>
    <name evidence="13" type="primary">ABSGL_07780.1 scaffold 9133</name>
</gene>
<evidence type="ECO:0000256" key="4">
    <source>
        <dbReference type="ARBA" id="ARBA00022771"/>
    </source>
</evidence>
<dbReference type="EMBL" id="LT553646">
    <property type="protein sequence ID" value="SAM02023.1"/>
    <property type="molecule type" value="Genomic_DNA"/>
</dbReference>
<evidence type="ECO:0000256" key="2">
    <source>
        <dbReference type="ARBA" id="ARBA00022723"/>
    </source>
</evidence>
<dbReference type="PROSITE" id="PS50157">
    <property type="entry name" value="ZINC_FINGER_C2H2_2"/>
    <property type="match status" value="3"/>
</dbReference>
<feature type="domain" description="C2H2-type" evidence="12">
    <location>
        <begin position="74"/>
        <end position="103"/>
    </location>
</feature>
<dbReference type="PANTHER" id="PTHR47428:SF1">
    <property type="entry name" value="REGULATORY PROTEIN MIG1-RELATED"/>
    <property type="match status" value="1"/>
</dbReference>
<dbReference type="Proteomes" id="UP000078561">
    <property type="component" value="Unassembled WGS sequence"/>
</dbReference>
<organism evidence="13">
    <name type="scientific">Absidia glauca</name>
    <name type="common">Pin mould</name>
    <dbReference type="NCBI Taxonomy" id="4829"/>
    <lineage>
        <taxon>Eukaryota</taxon>
        <taxon>Fungi</taxon>
        <taxon>Fungi incertae sedis</taxon>
        <taxon>Mucoromycota</taxon>
        <taxon>Mucoromycotina</taxon>
        <taxon>Mucoromycetes</taxon>
        <taxon>Mucorales</taxon>
        <taxon>Cunninghamellaceae</taxon>
        <taxon>Absidia</taxon>
    </lineage>
</organism>
<dbReference type="GO" id="GO:0000978">
    <property type="term" value="F:RNA polymerase II cis-regulatory region sequence-specific DNA binding"/>
    <property type="evidence" value="ECO:0007669"/>
    <property type="project" value="TreeGrafter"/>
</dbReference>
<keyword evidence="5" id="KW-0862">Zinc</keyword>
<keyword evidence="7" id="KW-0238">DNA-binding</keyword>
<evidence type="ECO:0000256" key="1">
    <source>
        <dbReference type="ARBA" id="ARBA00004123"/>
    </source>
</evidence>
<evidence type="ECO:0000256" key="10">
    <source>
        <dbReference type="PROSITE-ProRule" id="PRU00042"/>
    </source>
</evidence>
<keyword evidence="3" id="KW-0677">Repeat</keyword>
<dbReference type="OrthoDB" id="654211at2759"/>
<dbReference type="SUPFAM" id="SSF57667">
    <property type="entry name" value="beta-beta-alpha zinc fingers"/>
    <property type="match status" value="1"/>
</dbReference>